<dbReference type="AlphaFoldDB" id="A0A2P2PVA3"/>
<organism evidence="1">
    <name type="scientific">Rhizophora mucronata</name>
    <name type="common">Asiatic mangrove</name>
    <dbReference type="NCBI Taxonomy" id="61149"/>
    <lineage>
        <taxon>Eukaryota</taxon>
        <taxon>Viridiplantae</taxon>
        <taxon>Streptophyta</taxon>
        <taxon>Embryophyta</taxon>
        <taxon>Tracheophyta</taxon>
        <taxon>Spermatophyta</taxon>
        <taxon>Magnoliopsida</taxon>
        <taxon>eudicotyledons</taxon>
        <taxon>Gunneridae</taxon>
        <taxon>Pentapetalae</taxon>
        <taxon>rosids</taxon>
        <taxon>fabids</taxon>
        <taxon>Malpighiales</taxon>
        <taxon>Rhizophoraceae</taxon>
        <taxon>Rhizophora</taxon>
    </lineage>
</organism>
<protein>
    <submittedName>
        <fullName evidence="1">Uncharacterized protein</fullName>
    </submittedName>
</protein>
<proteinExistence type="predicted"/>
<evidence type="ECO:0000313" key="1">
    <source>
        <dbReference type="EMBL" id="MBX58664.1"/>
    </source>
</evidence>
<reference evidence="1" key="1">
    <citation type="submission" date="2018-02" db="EMBL/GenBank/DDBJ databases">
        <title>Rhizophora mucronata_Transcriptome.</title>
        <authorList>
            <person name="Meera S.P."/>
            <person name="Sreeshan A."/>
            <person name="Augustine A."/>
        </authorList>
    </citation>
    <scope>NUCLEOTIDE SEQUENCE</scope>
    <source>
        <tissue evidence="1">Leaf</tissue>
    </source>
</reference>
<dbReference type="EMBL" id="GGEC01078180">
    <property type="protein sequence ID" value="MBX58664.1"/>
    <property type="molecule type" value="Transcribed_RNA"/>
</dbReference>
<sequence length="20" mass="2184">MTKISVLEVSCSCIMVCFCS</sequence>
<name>A0A2P2PVA3_RHIMU</name>
<accession>A0A2P2PVA3</accession>